<sequence>MRRPRFRRAPSPKFTTPEHMVAIPPSPTQMSLRHRDTGFPEPFCGSRNTSLPHPDANLDPDACITEDDVNPMRALVRYRMSFMSQQEQKEREHKSSGSSEDGTLSAFGRLAISSLRNGDLPRLADGIDALLSSNNKDGESIVSCDGMSSKDPDSPTHHGMPFVHSKEDPRDAARDPGDDRRHKSGFVNRLMHR</sequence>
<feature type="compositionally biased region" description="Basic residues" evidence="1">
    <location>
        <begin position="1"/>
        <end position="10"/>
    </location>
</feature>
<evidence type="ECO:0000313" key="3">
    <source>
        <dbReference type="Proteomes" id="UP001304895"/>
    </source>
</evidence>
<reference evidence="2" key="2">
    <citation type="submission" date="2023-05" db="EMBL/GenBank/DDBJ databases">
        <authorList>
            <consortium name="Lawrence Berkeley National Laboratory"/>
            <person name="Steindorff A."/>
            <person name="Hensen N."/>
            <person name="Bonometti L."/>
            <person name="Westerberg I."/>
            <person name="Brannstrom I.O."/>
            <person name="Guillou S."/>
            <person name="Cros-Aarteil S."/>
            <person name="Calhoun S."/>
            <person name="Haridas S."/>
            <person name="Kuo A."/>
            <person name="Mondo S."/>
            <person name="Pangilinan J."/>
            <person name="Riley R."/>
            <person name="Labutti K."/>
            <person name="Andreopoulos B."/>
            <person name="Lipzen A."/>
            <person name="Chen C."/>
            <person name="Yanf M."/>
            <person name="Daum C."/>
            <person name="Ng V."/>
            <person name="Clum A."/>
            <person name="Ohm R."/>
            <person name="Martin F."/>
            <person name="Silar P."/>
            <person name="Natvig D."/>
            <person name="Lalanne C."/>
            <person name="Gautier V."/>
            <person name="Ament-Velasquez S.L."/>
            <person name="Kruys A."/>
            <person name="Hutchinson M.I."/>
            <person name="Powell A.J."/>
            <person name="Barry K."/>
            <person name="Miller A.N."/>
            <person name="Grigoriev I.V."/>
            <person name="Debuchy R."/>
            <person name="Gladieux P."/>
            <person name="Thoren M.H."/>
            <person name="Johannesson H."/>
        </authorList>
    </citation>
    <scope>NUCLEOTIDE SEQUENCE</scope>
    <source>
        <strain evidence="2">CBS 123565</strain>
    </source>
</reference>
<organism evidence="2 3">
    <name type="scientific">Trichocladium antarcticum</name>
    <dbReference type="NCBI Taxonomy" id="1450529"/>
    <lineage>
        <taxon>Eukaryota</taxon>
        <taxon>Fungi</taxon>
        <taxon>Dikarya</taxon>
        <taxon>Ascomycota</taxon>
        <taxon>Pezizomycotina</taxon>
        <taxon>Sordariomycetes</taxon>
        <taxon>Sordariomycetidae</taxon>
        <taxon>Sordariales</taxon>
        <taxon>Chaetomiaceae</taxon>
        <taxon>Trichocladium</taxon>
    </lineage>
</organism>
<feature type="compositionally biased region" description="Basic and acidic residues" evidence="1">
    <location>
        <begin position="164"/>
        <end position="181"/>
    </location>
</feature>
<comment type="caution">
    <text evidence="2">The sequence shown here is derived from an EMBL/GenBank/DDBJ whole genome shotgun (WGS) entry which is preliminary data.</text>
</comment>
<dbReference type="Proteomes" id="UP001304895">
    <property type="component" value="Unassembled WGS sequence"/>
</dbReference>
<accession>A0AAN6UT21</accession>
<protein>
    <submittedName>
        <fullName evidence="2">Uncharacterized protein</fullName>
    </submittedName>
</protein>
<name>A0AAN6UT21_9PEZI</name>
<feature type="region of interest" description="Disordered" evidence="1">
    <location>
        <begin position="131"/>
        <end position="193"/>
    </location>
</feature>
<gene>
    <name evidence="2" type="ORF">BT67DRAFT_18475</name>
</gene>
<evidence type="ECO:0000256" key="1">
    <source>
        <dbReference type="SAM" id="MobiDB-lite"/>
    </source>
</evidence>
<evidence type="ECO:0000313" key="2">
    <source>
        <dbReference type="EMBL" id="KAK4138678.1"/>
    </source>
</evidence>
<keyword evidence="3" id="KW-1185">Reference proteome</keyword>
<proteinExistence type="predicted"/>
<feature type="region of interest" description="Disordered" evidence="1">
    <location>
        <begin position="84"/>
        <end position="103"/>
    </location>
</feature>
<reference evidence="2" key="1">
    <citation type="journal article" date="2023" name="Mol. Phylogenet. Evol.">
        <title>Genome-scale phylogeny and comparative genomics of the fungal order Sordariales.</title>
        <authorList>
            <person name="Hensen N."/>
            <person name="Bonometti L."/>
            <person name="Westerberg I."/>
            <person name="Brannstrom I.O."/>
            <person name="Guillou S."/>
            <person name="Cros-Aarteil S."/>
            <person name="Calhoun S."/>
            <person name="Haridas S."/>
            <person name="Kuo A."/>
            <person name="Mondo S."/>
            <person name="Pangilinan J."/>
            <person name="Riley R."/>
            <person name="LaButti K."/>
            <person name="Andreopoulos B."/>
            <person name="Lipzen A."/>
            <person name="Chen C."/>
            <person name="Yan M."/>
            <person name="Daum C."/>
            <person name="Ng V."/>
            <person name="Clum A."/>
            <person name="Steindorff A."/>
            <person name="Ohm R.A."/>
            <person name="Martin F."/>
            <person name="Silar P."/>
            <person name="Natvig D.O."/>
            <person name="Lalanne C."/>
            <person name="Gautier V."/>
            <person name="Ament-Velasquez S.L."/>
            <person name="Kruys A."/>
            <person name="Hutchinson M.I."/>
            <person name="Powell A.J."/>
            <person name="Barry K."/>
            <person name="Miller A.N."/>
            <person name="Grigoriev I.V."/>
            <person name="Debuchy R."/>
            <person name="Gladieux P."/>
            <person name="Hiltunen Thoren M."/>
            <person name="Johannesson H."/>
        </authorList>
    </citation>
    <scope>NUCLEOTIDE SEQUENCE</scope>
    <source>
        <strain evidence="2">CBS 123565</strain>
    </source>
</reference>
<dbReference type="AlphaFoldDB" id="A0AAN6UT21"/>
<feature type="region of interest" description="Disordered" evidence="1">
    <location>
        <begin position="1"/>
        <end position="50"/>
    </location>
</feature>
<dbReference type="EMBL" id="MU853401">
    <property type="protein sequence ID" value="KAK4138678.1"/>
    <property type="molecule type" value="Genomic_DNA"/>
</dbReference>